<dbReference type="RefSeq" id="WP_002439836.1">
    <property type="nucleotide sequence ID" value="NC_017910.1"/>
</dbReference>
<evidence type="ECO:0000256" key="1">
    <source>
        <dbReference type="SAM" id="SignalP"/>
    </source>
</evidence>
<dbReference type="STRING" id="630626.EBL_c13240"/>
<dbReference type="OrthoDB" id="5592783at2"/>
<sequence length="141" mass="15185">MNVKYLVIVAVLGSALLAGCASPAQRMTECEAQGVSRDACYIAEQNRQSAINTAAEKQAMENAQALYPAQKAQAAKKVKQWEGMKLVMTSTGLTVDGKPAAVIEKTKDATVYQQGLFNYIVYRNGKIAVTDASNVFKGYAK</sequence>
<evidence type="ECO:0000313" key="3">
    <source>
        <dbReference type="Proteomes" id="UP000001955"/>
    </source>
</evidence>
<accession>K6VCP9</accession>
<dbReference type="eggNOG" id="ENOG5032VXV">
    <property type="taxonomic scope" value="Bacteria"/>
</dbReference>
<protein>
    <submittedName>
        <fullName evidence="2">Putative lipoprotein-like protein</fullName>
    </submittedName>
</protein>
<feature type="chain" id="PRO_5003655152" evidence="1">
    <location>
        <begin position="27"/>
        <end position="141"/>
    </location>
</feature>
<dbReference type="HOGENOM" id="CLU_1832498_0_0_6"/>
<dbReference type="KEGG" id="ebt:EBL_c13240"/>
<dbReference type="EMBL" id="CP001560">
    <property type="protein sequence ID" value="AFJ46427.1"/>
    <property type="molecule type" value="Genomic_DNA"/>
</dbReference>
<proteinExistence type="predicted"/>
<accession>I2B7C3</accession>
<feature type="signal peptide" evidence="1">
    <location>
        <begin position="1"/>
        <end position="26"/>
    </location>
</feature>
<gene>
    <name evidence="2" type="ordered locus">EBL_c13240</name>
</gene>
<organism evidence="2 3">
    <name type="scientific">Shimwellia blattae (strain ATCC 29907 / DSM 4481 / JCM 1650 / NBRC 105725 / CDC 9005-74)</name>
    <name type="common">Escherichia blattae</name>
    <dbReference type="NCBI Taxonomy" id="630626"/>
    <lineage>
        <taxon>Bacteria</taxon>
        <taxon>Pseudomonadati</taxon>
        <taxon>Pseudomonadota</taxon>
        <taxon>Gammaproteobacteria</taxon>
        <taxon>Enterobacterales</taxon>
        <taxon>Enterobacteriaceae</taxon>
        <taxon>Shimwellia</taxon>
    </lineage>
</organism>
<dbReference type="PROSITE" id="PS51257">
    <property type="entry name" value="PROKAR_LIPOPROTEIN"/>
    <property type="match status" value="1"/>
</dbReference>
<keyword evidence="1" id="KW-0732">Signal</keyword>
<dbReference type="AlphaFoldDB" id="I2B7C3"/>
<keyword evidence="3" id="KW-1185">Reference proteome</keyword>
<evidence type="ECO:0000313" key="2">
    <source>
        <dbReference type="EMBL" id="AFJ46427.1"/>
    </source>
</evidence>
<name>I2B7C3_SHIBC</name>
<reference evidence="2 3" key="1">
    <citation type="journal article" date="2012" name="J. Bacteriol.">
        <title>Complete genome sequence of the B12-producing Shimwellia blattae strain DSM 4481, isolated from a cockroach.</title>
        <authorList>
            <person name="Brzuszkiewicz E."/>
            <person name="Waschkowitz T."/>
            <person name="Wiezer A."/>
            <person name="Daniel R."/>
        </authorList>
    </citation>
    <scope>NUCLEOTIDE SEQUENCE [LARGE SCALE GENOMIC DNA]</scope>
    <source>
        <strain evidence="3">ATCC 29907 / DSM 4481 / JCM 1650 / NBRC 105725 / CDC 9005-74</strain>
    </source>
</reference>
<dbReference type="Proteomes" id="UP000001955">
    <property type="component" value="Chromosome"/>
</dbReference>
<keyword evidence="2" id="KW-0449">Lipoprotein</keyword>